<dbReference type="PANTHER" id="PTHR42643">
    <property type="entry name" value="IONOTROPIC RECEPTOR 20A-RELATED"/>
    <property type="match status" value="1"/>
</dbReference>
<dbReference type="Pfam" id="PF00060">
    <property type="entry name" value="Lig_chan"/>
    <property type="match status" value="1"/>
</dbReference>
<comment type="similarity">
    <text evidence="2">Belongs to the glutamate-gated ion channel (TC 1.A.10.1) family.</text>
</comment>
<dbReference type="InterPro" id="IPR052192">
    <property type="entry name" value="Insect_Ionotropic_Sensory_Rcpt"/>
</dbReference>
<evidence type="ECO:0000256" key="9">
    <source>
        <dbReference type="SAM" id="Phobius"/>
    </source>
</evidence>
<dbReference type="InterPro" id="IPR001320">
    <property type="entry name" value="Iontro_rcpt_C"/>
</dbReference>
<evidence type="ECO:0000256" key="4">
    <source>
        <dbReference type="ARBA" id="ARBA00022692"/>
    </source>
</evidence>
<reference evidence="11" key="1">
    <citation type="journal article" date="2023" name="Insect Mol. Biol.">
        <title>Genome sequencing provides insights into the evolution of gene families encoding plant cell wall-degrading enzymes in longhorned beetles.</title>
        <authorList>
            <person name="Shin N.R."/>
            <person name="Okamura Y."/>
            <person name="Kirsch R."/>
            <person name="Pauchet Y."/>
        </authorList>
    </citation>
    <scope>NUCLEOTIDE SEQUENCE</scope>
    <source>
        <strain evidence="11">RBIC_L_NR</strain>
    </source>
</reference>
<protein>
    <recommendedName>
        <fullName evidence="10">Ionotropic glutamate receptor C-terminal domain-containing protein</fullName>
    </recommendedName>
</protein>
<evidence type="ECO:0000256" key="2">
    <source>
        <dbReference type="ARBA" id="ARBA00008685"/>
    </source>
</evidence>
<feature type="transmembrane region" description="Helical" evidence="9">
    <location>
        <begin position="203"/>
        <end position="218"/>
    </location>
</feature>
<dbReference type="EMBL" id="JANEYF010002161">
    <property type="protein sequence ID" value="KAJ8950665.1"/>
    <property type="molecule type" value="Genomic_DNA"/>
</dbReference>
<name>A0AAV8YJ71_9CUCU</name>
<evidence type="ECO:0000256" key="3">
    <source>
        <dbReference type="ARBA" id="ARBA00022475"/>
    </source>
</evidence>
<evidence type="ECO:0000256" key="1">
    <source>
        <dbReference type="ARBA" id="ARBA00004651"/>
    </source>
</evidence>
<keyword evidence="7" id="KW-0675">Receptor</keyword>
<sequence length="531" mass="60940">MSVFDKQYLFYKCIKGKLNTIYNVCRIEVTAKQLYISRLTEELKRDHLRITTFSNGELSGYTTSENNDQIGTGVAFDVVSMLQKKYDFNYSIVLPEDDDFLSSTTSKGAKDILETQQADLVAAFLPIINSFRDSITYSISFDTEEWVVLMRRPKESATGSGLLAPFTTPVWILIILSLLVVGPIIYLLIYFQARLCKNDNNKVYPLPACFWFVYGALLKQGTTLNPTTDSSRLLFSTWWIFITVLTAFYTANLTAFLTLSKFTLPINEPSDIRRYKYQWVTNGANGIRNYITMENKEIHNSTKLAEKIGNGSKFPHVDDMAILESYVTQRDMMFIREKSVVNHVMYKDYKEKTKRGIEEVDRIQHLVESGIIQFKLRENLPDTEICPLNLGNTERRLRNTDLLLTYLIVAGGLVVAALIFVIEMLIKLSWKKSKKNRKARQNIQNNGKPFGYYNNNSNYNNNNINFEHVKKTTPPPPSYHTLFHPPFTFSNGNGQKKNINGRDYWVINTKGGVTELIPLRTPSALLFQYSN</sequence>
<keyword evidence="8" id="KW-0325">Glycoprotein</keyword>
<keyword evidence="12" id="KW-1185">Reference proteome</keyword>
<organism evidence="11 12">
    <name type="scientific">Rhamnusium bicolor</name>
    <dbReference type="NCBI Taxonomy" id="1586634"/>
    <lineage>
        <taxon>Eukaryota</taxon>
        <taxon>Metazoa</taxon>
        <taxon>Ecdysozoa</taxon>
        <taxon>Arthropoda</taxon>
        <taxon>Hexapoda</taxon>
        <taxon>Insecta</taxon>
        <taxon>Pterygota</taxon>
        <taxon>Neoptera</taxon>
        <taxon>Endopterygota</taxon>
        <taxon>Coleoptera</taxon>
        <taxon>Polyphaga</taxon>
        <taxon>Cucujiformia</taxon>
        <taxon>Chrysomeloidea</taxon>
        <taxon>Cerambycidae</taxon>
        <taxon>Lepturinae</taxon>
        <taxon>Rhagiini</taxon>
        <taxon>Rhamnusium</taxon>
    </lineage>
</organism>
<gene>
    <name evidence="11" type="ORF">NQ314_007795</name>
</gene>
<keyword evidence="4 9" id="KW-0812">Transmembrane</keyword>
<keyword evidence="6 9" id="KW-0472">Membrane</keyword>
<dbReference type="Gene3D" id="1.10.287.70">
    <property type="match status" value="1"/>
</dbReference>
<keyword evidence="3" id="KW-1003">Cell membrane</keyword>
<evidence type="ECO:0000313" key="12">
    <source>
        <dbReference type="Proteomes" id="UP001162156"/>
    </source>
</evidence>
<dbReference type="Proteomes" id="UP001162156">
    <property type="component" value="Unassembled WGS sequence"/>
</dbReference>
<dbReference type="SUPFAM" id="SSF53850">
    <property type="entry name" value="Periplasmic binding protein-like II"/>
    <property type="match status" value="1"/>
</dbReference>
<dbReference type="AlphaFoldDB" id="A0AAV8YJ71"/>
<dbReference type="GO" id="GO:0005886">
    <property type="term" value="C:plasma membrane"/>
    <property type="evidence" value="ECO:0007669"/>
    <property type="project" value="UniProtKB-SubCell"/>
</dbReference>
<evidence type="ECO:0000256" key="8">
    <source>
        <dbReference type="ARBA" id="ARBA00023180"/>
    </source>
</evidence>
<feature type="transmembrane region" description="Helical" evidence="9">
    <location>
        <begin position="170"/>
        <end position="191"/>
    </location>
</feature>
<dbReference type="GO" id="GO:0015276">
    <property type="term" value="F:ligand-gated monoatomic ion channel activity"/>
    <property type="evidence" value="ECO:0007669"/>
    <property type="project" value="InterPro"/>
</dbReference>
<dbReference type="Gene3D" id="3.40.190.10">
    <property type="entry name" value="Periplasmic binding protein-like II"/>
    <property type="match status" value="1"/>
</dbReference>
<keyword evidence="5 9" id="KW-1133">Transmembrane helix</keyword>
<proteinExistence type="inferred from homology"/>
<feature type="transmembrane region" description="Helical" evidence="9">
    <location>
        <begin position="403"/>
        <end position="426"/>
    </location>
</feature>
<accession>A0AAV8YJ71</accession>
<feature type="transmembrane region" description="Helical" evidence="9">
    <location>
        <begin position="238"/>
        <end position="259"/>
    </location>
</feature>
<comment type="caution">
    <text evidence="11">The sequence shown here is derived from an EMBL/GenBank/DDBJ whole genome shotgun (WGS) entry which is preliminary data.</text>
</comment>
<evidence type="ECO:0000256" key="6">
    <source>
        <dbReference type="ARBA" id="ARBA00023136"/>
    </source>
</evidence>
<comment type="subcellular location">
    <subcellularLocation>
        <location evidence="1">Cell membrane</location>
        <topology evidence="1">Multi-pass membrane protein</topology>
    </subcellularLocation>
</comment>
<dbReference type="GO" id="GO:0050906">
    <property type="term" value="P:detection of stimulus involved in sensory perception"/>
    <property type="evidence" value="ECO:0007669"/>
    <property type="project" value="UniProtKB-ARBA"/>
</dbReference>
<dbReference type="PANTHER" id="PTHR42643:SF24">
    <property type="entry name" value="IONOTROPIC RECEPTOR 60A"/>
    <property type="match status" value="1"/>
</dbReference>
<evidence type="ECO:0000313" key="11">
    <source>
        <dbReference type="EMBL" id="KAJ8950665.1"/>
    </source>
</evidence>
<feature type="domain" description="Ionotropic glutamate receptor C-terminal" evidence="10">
    <location>
        <begin position="169"/>
        <end position="412"/>
    </location>
</feature>
<evidence type="ECO:0000256" key="7">
    <source>
        <dbReference type="ARBA" id="ARBA00023170"/>
    </source>
</evidence>
<evidence type="ECO:0000259" key="10">
    <source>
        <dbReference type="Pfam" id="PF00060"/>
    </source>
</evidence>
<evidence type="ECO:0000256" key="5">
    <source>
        <dbReference type="ARBA" id="ARBA00022989"/>
    </source>
</evidence>